<keyword evidence="4 8" id="KW-0732">Signal</keyword>
<evidence type="ECO:0000256" key="3">
    <source>
        <dbReference type="ARBA" id="ARBA00022651"/>
    </source>
</evidence>
<dbReference type="PANTHER" id="PTHR38050">
    <property type="match status" value="1"/>
</dbReference>
<name>A0A4R7RN71_9BACT</name>
<dbReference type="PANTHER" id="PTHR38050:SF2">
    <property type="entry name" value="FERULOYL ESTERASE C-RELATED"/>
    <property type="match status" value="1"/>
</dbReference>
<dbReference type="Gene3D" id="3.40.50.1820">
    <property type="entry name" value="alpha/beta hydrolase"/>
    <property type="match status" value="1"/>
</dbReference>
<evidence type="ECO:0000256" key="4">
    <source>
        <dbReference type="ARBA" id="ARBA00022729"/>
    </source>
</evidence>
<evidence type="ECO:0000313" key="11">
    <source>
        <dbReference type="Proteomes" id="UP000295662"/>
    </source>
</evidence>
<dbReference type="AlphaFoldDB" id="A0A4R7RN71"/>
<proteinExistence type="predicted"/>
<dbReference type="GO" id="GO:0030600">
    <property type="term" value="F:feruloyl esterase activity"/>
    <property type="evidence" value="ECO:0007669"/>
    <property type="project" value="InterPro"/>
</dbReference>
<sequence>MNRVFSFLILLTAAASLHAAESLQSRTWMVDEVNREALLYVPPQALREPSPLIFAFHGHGGNMRNASRMFPFPSLWPEAVVVYMQGLNTPGQLTDPQGKKPGWQSGPGAMEDRDLKFFDAVLASLKADLKVDERRIYSTGHSNGGGFTYLLWGTRGDVFAAVAPSASAAPKVMSLLKPKPVMHIAGENDPLVKFTWQKATIEVLKRLNECAAGQTWEADDRCTIYPSTRGNPVVTALHPGGHEFRKDTSPIIVKFFKAHTKAAP</sequence>
<evidence type="ECO:0000313" key="10">
    <source>
        <dbReference type="EMBL" id="TDU66449.1"/>
    </source>
</evidence>
<dbReference type="InterPro" id="IPR043595">
    <property type="entry name" value="FaeB/C/D"/>
</dbReference>
<evidence type="ECO:0000256" key="6">
    <source>
        <dbReference type="ARBA" id="ARBA00023277"/>
    </source>
</evidence>
<dbReference type="EMBL" id="SOCA01000008">
    <property type="protein sequence ID" value="TDU66449.1"/>
    <property type="molecule type" value="Genomic_DNA"/>
</dbReference>
<keyword evidence="6" id="KW-0119">Carbohydrate metabolism</keyword>
<evidence type="ECO:0000256" key="1">
    <source>
        <dbReference type="ARBA" id="ARBA00004613"/>
    </source>
</evidence>
<dbReference type="RefSeq" id="WP_133796561.1">
    <property type="nucleotide sequence ID" value="NZ_SOCA01000008.1"/>
</dbReference>
<protein>
    <submittedName>
        <fullName evidence="10">Polyhydroxybutyrate depolymerase</fullName>
    </submittedName>
</protein>
<dbReference type="OrthoDB" id="9764953at2"/>
<dbReference type="GO" id="GO:0045493">
    <property type="term" value="P:xylan catabolic process"/>
    <property type="evidence" value="ECO:0007669"/>
    <property type="project" value="UniProtKB-KW"/>
</dbReference>
<keyword evidence="11" id="KW-1185">Reference proteome</keyword>
<feature type="domain" description="Acetyl xylan esterase" evidence="9">
    <location>
        <begin position="40"/>
        <end position="149"/>
    </location>
</feature>
<comment type="caution">
    <text evidence="10">The sequence shown here is derived from an EMBL/GenBank/DDBJ whole genome shotgun (WGS) entry which is preliminary data.</text>
</comment>
<evidence type="ECO:0000256" key="2">
    <source>
        <dbReference type="ARBA" id="ARBA00022525"/>
    </source>
</evidence>
<evidence type="ECO:0000256" key="7">
    <source>
        <dbReference type="ARBA" id="ARBA00023326"/>
    </source>
</evidence>
<dbReference type="GO" id="GO:0005576">
    <property type="term" value="C:extracellular region"/>
    <property type="evidence" value="ECO:0007669"/>
    <property type="project" value="UniProtKB-SubCell"/>
</dbReference>
<gene>
    <name evidence="10" type="ORF">EI77_03543</name>
</gene>
<organism evidence="10 11">
    <name type="scientific">Prosthecobacter fusiformis</name>
    <dbReference type="NCBI Taxonomy" id="48464"/>
    <lineage>
        <taxon>Bacteria</taxon>
        <taxon>Pseudomonadati</taxon>
        <taxon>Verrucomicrobiota</taxon>
        <taxon>Verrucomicrobiia</taxon>
        <taxon>Verrucomicrobiales</taxon>
        <taxon>Verrucomicrobiaceae</taxon>
        <taxon>Prosthecobacter</taxon>
    </lineage>
</organism>
<evidence type="ECO:0000256" key="8">
    <source>
        <dbReference type="SAM" id="SignalP"/>
    </source>
</evidence>
<reference evidence="10 11" key="1">
    <citation type="submission" date="2019-03" db="EMBL/GenBank/DDBJ databases">
        <title>Genomic Encyclopedia of Archaeal and Bacterial Type Strains, Phase II (KMG-II): from individual species to whole genera.</title>
        <authorList>
            <person name="Goeker M."/>
        </authorList>
    </citation>
    <scope>NUCLEOTIDE SEQUENCE [LARGE SCALE GENOMIC DNA]</scope>
    <source>
        <strain evidence="10 11">ATCC 25309</strain>
    </source>
</reference>
<keyword evidence="7" id="KW-0624">Polysaccharide degradation</keyword>
<dbReference type="Pfam" id="PF05448">
    <property type="entry name" value="AXE1"/>
    <property type="match status" value="1"/>
</dbReference>
<dbReference type="InterPro" id="IPR029058">
    <property type="entry name" value="AB_hydrolase_fold"/>
</dbReference>
<evidence type="ECO:0000259" key="9">
    <source>
        <dbReference type="Pfam" id="PF05448"/>
    </source>
</evidence>
<evidence type="ECO:0000256" key="5">
    <source>
        <dbReference type="ARBA" id="ARBA00022801"/>
    </source>
</evidence>
<accession>A0A4R7RN71</accession>
<feature type="chain" id="PRO_5020947875" evidence="8">
    <location>
        <begin position="20"/>
        <end position="264"/>
    </location>
</feature>
<keyword evidence="5" id="KW-0378">Hydrolase</keyword>
<dbReference type="InterPro" id="IPR008391">
    <property type="entry name" value="AXE1_dom"/>
</dbReference>
<dbReference type="Proteomes" id="UP000295662">
    <property type="component" value="Unassembled WGS sequence"/>
</dbReference>
<feature type="signal peptide" evidence="8">
    <location>
        <begin position="1"/>
        <end position="19"/>
    </location>
</feature>
<keyword evidence="3" id="KW-0858">Xylan degradation</keyword>
<keyword evidence="2" id="KW-0964">Secreted</keyword>
<comment type="subcellular location">
    <subcellularLocation>
        <location evidence="1">Secreted</location>
    </subcellularLocation>
</comment>
<dbReference type="SUPFAM" id="SSF53474">
    <property type="entry name" value="alpha/beta-Hydrolases"/>
    <property type="match status" value="1"/>
</dbReference>